<evidence type="ECO:0000313" key="3">
    <source>
        <dbReference type="Proteomes" id="UP000887009"/>
    </source>
</evidence>
<reference evidence="2" key="1">
    <citation type="submission" date="2021-07" db="EMBL/GenBank/DDBJ databases">
        <title>Draft genome sequence of carbapenem-resistant Aeromonas spp. in Japan.</title>
        <authorList>
            <person name="Maehana S."/>
            <person name="Suzuki M."/>
            <person name="Kitasato H."/>
        </authorList>
    </citation>
    <scope>NUCLEOTIDE SEQUENCE</scope>
    <source>
        <strain evidence="2">KAM348</strain>
    </source>
</reference>
<feature type="domain" description="N-acetyltransferase" evidence="1">
    <location>
        <begin position="18"/>
        <end position="179"/>
    </location>
</feature>
<dbReference type="Gene3D" id="3.40.630.30">
    <property type="match status" value="1"/>
</dbReference>
<dbReference type="PROSITE" id="PS51186">
    <property type="entry name" value="GNAT"/>
    <property type="match status" value="1"/>
</dbReference>
<dbReference type="SUPFAM" id="SSF55729">
    <property type="entry name" value="Acyl-CoA N-acyltransferases (Nat)"/>
    <property type="match status" value="1"/>
</dbReference>
<dbReference type="InterPro" id="IPR051531">
    <property type="entry name" value="N-acetyltransferase"/>
</dbReference>
<proteinExistence type="predicted"/>
<dbReference type="InterPro" id="IPR016181">
    <property type="entry name" value="Acyl_CoA_acyltransferase"/>
</dbReference>
<dbReference type="PANTHER" id="PTHR43792">
    <property type="entry name" value="GNAT FAMILY, PUTATIVE (AFU_ORTHOLOGUE AFUA_3G00765)-RELATED-RELATED"/>
    <property type="match status" value="1"/>
</dbReference>
<dbReference type="InterPro" id="IPR000182">
    <property type="entry name" value="GNAT_dom"/>
</dbReference>
<dbReference type="Pfam" id="PF13302">
    <property type="entry name" value="Acetyltransf_3"/>
    <property type="match status" value="1"/>
</dbReference>
<protein>
    <submittedName>
        <fullName evidence="2">N-acetyltransferase</fullName>
    </submittedName>
</protein>
<accession>A0AAI9KP45</accession>
<dbReference type="EMBL" id="BPNL01000003">
    <property type="protein sequence ID" value="GJA53030.1"/>
    <property type="molecule type" value="Genomic_DNA"/>
</dbReference>
<dbReference type="Proteomes" id="UP000887009">
    <property type="component" value="Unassembled WGS sequence"/>
</dbReference>
<dbReference type="GO" id="GO:0016747">
    <property type="term" value="F:acyltransferase activity, transferring groups other than amino-acyl groups"/>
    <property type="evidence" value="ECO:0007669"/>
    <property type="project" value="InterPro"/>
</dbReference>
<evidence type="ECO:0000259" key="1">
    <source>
        <dbReference type="PROSITE" id="PS51186"/>
    </source>
</evidence>
<sequence>MDTLSAERAHVMILSERLELRELTVVDAPFILELLNDGDFHRYIGDRGVRTLADAENYIQQGPAVSYARHGHGLYLVVRREDGARLGICGLIKRDTLPCEDIGYAFLPAWRGQGYAIEAARAAMADGRERLGIERVVAIVTPGNERSVRLLAKLGLSQGKRVRLGAGEEECLLLEAPDKETCGV</sequence>
<evidence type="ECO:0000313" key="2">
    <source>
        <dbReference type="EMBL" id="GJA53030.1"/>
    </source>
</evidence>
<name>A0AAI9KP45_AERCA</name>
<comment type="caution">
    <text evidence="2">The sequence shown here is derived from an EMBL/GenBank/DDBJ whole genome shotgun (WGS) entry which is preliminary data.</text>
</comment>
<dbReference type="AlphaFoldDB" id="A0AAI9KP45"/>
<dbReference type="PANTHER" id="PTHR43792:SF1">
    <property type="entry name" value="N-ACETYLTRANSFERASE DOMAIN-CONTAINING PROTEIN"/>
    <property type="match status" value="1"/>
</dbReference>
<gene>
    <name evidence="2" type="ORF">KAM348_04530</name>
</gene>
<organism evidence="2 3">
    <name type="scientific">Aeromonas caviae</name>
    <name type="common">Aeromonas punctata</name>
    <dbReference type="NCBI Taxonomy" id="648"/>
    <lineage>
        <taxon>Bacteria</taxon>
        <taxon>Pseudomonadati</taxon>
        <taxon>Pseudomonadota</taxon>
        <taxon>Gammaproteobacteria</taxon>
        <taxon>Aeromonadales</taxon>
        <taxon>Aeromonadaceae</taxon>
        <taxon>Aeromonas</taxon>
    </lineage>
</organism>